<reference evidence="1 2" key="1">
    <citation type="submission" date="2019-11" db="EMBL/GenBank/DDBJ databases">
        <title>Whole genome sequence of Oryza granulata.</title>
        <authorList>
            <person name="Li W."/>
        </authorList>
    </citation>
    <scope>NUCLEOTIDE SEQUENCE [LARGE SCALE GENOMIC DNA]</scope>
    <source>
        <strain evidence="2">cv. Menghai</strain>
        <tissue evidence="1">Leaf</tissue>
    </source>
</reference>
<comment type="caution">
    <text evidence="1">The sequence shown here is derived from an EMBL/GenBank/DDBJ whole genome shotgun (WGS) entry which is preliminary data.</text>
</comment>
<gene>
    <name evidence="1" type="ORF">E2562_003236</name>
</gene>
<evidence type="ECO:0000313" key="2">
    <source>
        <dbReference type="Proteomes" id="UP000479710"/>
    </source>
</evidence>
<accession>A0A6G1EUU1</accession>
<proteinExistence type="predicted"/>
<evidence type="ECO:0000313" key="1">
    <source>
        <dbReference type="EMBL" id="KAF0928418.1"/>
    </source>
</evidence>
<organism evidence="1 2">
    <name type="scientific">Oryza meyeriana var. granulata</name>
    <dbReference type="NCBI Taxonomy" id="110450"/>
    <lineage>
        <taxon>Eukaryota</taxon>
        <taxon>Viridiplantae</taxon>
        <taxon>Streptophyta</taxon>
        <taxon>Embryophyta</taxon>
        <taxon>Tracheophyta</taxon>
        <taxon>Spermatophyta</taxon>
        <taxon>Magnoliopsida</taxon>
        <taxon>Liliopsida</taxon>
        <taxon>Poales</taxon>
        <taxon>Poaceae</taxon>
        <taxon>BOP clade</taxon>
        <taxon>Oryzoideae</taxon>
        <taxon>Oryzeae</taxon>
        <taxon>Oryzinae</taxon>
        <taxon>Oryza</taxon>
        <taxon>Oryza meyeriana</taxon>
    </lineage>
</organism>
<dbReference type="AlphaFoldDB" id="A0A6G1EUU1"/>
<protein>
    <submittedName>
        <fullName evidence="1">Uncharacterized protein</fullName>
    </submittedName>
</protein>
<sequence length="100" mass="10800">MAPGATGLSLGSDGGVRQWWYSAHLRRQRGCLSLAAIPDAAWQWWKSARCSAVVPSAGEMRRRICGQGSASTSVATVGEVRWGVGPERRRIGRPPAAVRR</sequence>
<keyword evidence="2" id="KW-1185">Reference proteome</keyword>
<name>A0A6G1EUU1_9ORYZ</name>
<dbReference type="EMBL" id="SPHZ02000002">
    <property type="protein sequence ID" value="KAF0928418.1"/>
    <property type="molecule type" value="Genomic_DNA"/>
</dbReference>
<dbReference type="Proteomes" id="UP000479710">
    <property type="component" value="Unassembled WGS sequence"/>
</dbReference>